<organism evidence="4 5">
    <name type="scientific">Bemisia tabaci</name>
    <name type="common">Sweetpotato whitefly</name>
    <name type="synonym">Aleurodes tabaci</name>
    <dbReference type="NCBI Taxonomy" id="7038"/>
    <lineage>
        <taxon>Eukaryota</taxon>
        <taxon>Metazoa</taxon>
        <taxon>Ecdysozoa</taxon>
        <taxon>Arthropoda</taxon>
        <taxon>Hexapoda</taxon>
        <taxon>Insecta</taxon>
        <taxon>Pterygota</taxon>
        <taxon>Neoptera</taxon>
        <taxon>Paraneoptera</taxon>
        <taxon>Hemiptera</taxon>
        <taxon>Sternorrhyncha</taxon>
        <taxon>Aleyrodoidea</taxon>
        <taxon>Aleyrodidae</taxon>
        <taxon>Aleyrodinae</taxon>
        <taxon>Bemisia</taxon>
    </lineage>
</organism>
<dbReference type="PANTHER" id="PTHR46176">
    <property type="entry name" value="LD21662P"/>
    <property type="match status" value="1"/>
</dbReference>
<comment type="similarity">
    <text evidence="1">Belongs to the FAM76 family.</text>
</comment>
<dbReference type="KEGG" id="btab:109037562"/>
<proteinExistence type="inferred from homology"/>
<gene>
    <name evidence="4" type="ORF">BEMITA_LOCUS6223</name>
</gene>
<dbReference type="OrthoDB" id="3689at2759"/>
<dbReference type="Pfam" id="PF16046">
    <property type="entry name" value="FAM76"/>
    <property type="match status" value="1"/>
</dbReference>
<evidence type="ECO:0008006" key="6">
    <source>
        <dbReference type="Google" id="ProtNLM"/>
    </source>
</evidence>
<accession>A0A9P0AB80</accession>
<dbReference type="GO" id="GO:0016607">
    <property type="term" value="C:nuclear speck"/>
    <property type="evidence" value="ECO:0007669"/>
    <property type="project" value="TreeGrafter"/>
</dbReference>
<name>A0A9P0AB80_BEMTA</name>
<keyword evidence="2" id="KW-0175">Coiled coil</keyword>
<protein>
    <recommendedName>
        <fullName evidence="6">Protein FAM76A</fullName>
    </recommendedName>
</protein>
<dbReference type="PANTHER" id="PTHR46176:SF1">
    <property type="entry name" value="LD21662P"/>
    <property type="match status" value="1"/>
</dbReference>
<evidence type="ECO:0000256" key="1">
    <source>
        <dbReference type="ARBA" id="ARBA00009097"/>
    </source>
</evidence>
<feature type="region of interest" description="Disordered" evidence="3">
    <location>
        <begin position="146"/>
        <end position="211"/>
    </location>
</feature>
<feature type="region of interest" description="Disordered" evidence="3">
    <location>
        <begin position="307"/>
        <end position="339"/>
    </location>
</feature>
<keyword evidence="5" id="KW-1185">Reference proteome</keyword>
<dbReference type="AlphaFoldDB" id="A0A9P0AB80"/>
<evidence type="ECO:0000256" key="2">
    <source>
        <dbReference type="ARBA" id="ARBA00023054"/>
    </source>
</evidence>
<evidence type="ECO:0000313" key="4">
    <source>
        <dbReference type="EMBL" id="CAH0387173.1"/>
    </source>
</evidence>
<reference evidence="4" key="1">
    <citation type="submission" date="2021-12" db="EMBL/GenBank/DDBJ databases">
        <authorList>
            <person name="King R."/>
        </authorList>
    </citation>
    <scope>NUCLEOTIDE SEQUENCE</scope>
</reference>
<evidence type="ECO:0000256" key="3">
    <source>
        <dbReference type="SAM" id="MobiDB-lite"/>
    </source>
</evidence>
<dbReference type="Proteomes" id="UP001152759">
    <property type="component" value="Chromosome 3"/>
</dbReference>
<evidence type="ECO:0000313" key="5">
    <source>
        <dbReference type="Proteomes" id="UP001152759"/>
    </source>
</evidence>
<sequence length="339" mass="37321">MNNTAALFACSKCFTRHPFEDLSAGQQLCKECRGAFPVVKCTYCRSEFQQSNKTTTSTICAKCEQNVKSYGKPSACEYCNIIAAFIGNKCQRCTNSERKYGPPITCEQCKQKCAFDRKDDDKKQVDGKLLCWLCTLSFKRALAKTKQTDAERRAQMKLSAQRSSKNKDGRNRSHSRRPKRVDVTKLNHGGDNNNSGIGGNDSLGSLPPPAKLQKVANHRPELDPNSSDHVVAITQLKEQMASLQKQVTQKNLALREKDKTITDLKAKHFTETTELRNRMQKESAEYDKKVEFMSGKIKSLQKEVATLSKSGGKRGSGLLSKSSAGGGGSGSGTDSPSMG</sequence>
<dbReference type="EMBL" id="OU963864">
    <property type="protein sequence ID" value="CAH0387173.1"/>
    <property type="molecule type" value="Genomic_DNA"/>
</dbReference>
<dbReference type="InterPro" id="IPR032017">
    <property type="entry name" value="FAM76"/>
</dbReference>